<organism evidence="2 3">
    <name type="scientific">Candidatus Borkfalkia ceftriaxoniphila</name>
    <dbReference type="NCBI Taxonomy" id="2508949"/>
    <lineage>
        <taxon>Bacteria</taxon>
        <taxon>Bacillati</taxon>
        <taxon>Bacillota</taxon>
        <taxon>Clostridia</taxon>
        <taxon>Christensenellales</taxon>
        <taxon>Christensenellaceae</taxon>
        <taxon>Candidatus Borkfalkia</taxon>
    </lineage>
</organism>
<gene>
    <name evidence="2" type="ORF">ESZ91_07675</name>
</gene>
<dbReference type="EMBL" id="SDOZ01000002">
    <property type="protein sequence ID" value="RXZ62263.1"/>
    <property type="molecule type" value="Genomic_DNA"/>
</dbReference>
<comment type="caution">
    <text evidence="2">The sequence shown here is derived from an EMBL/GenBank/DDBJ whole genome shotgun (WGS) entry which is preliminary data.</text>
</comment>
<dbReference type="OrthoDB" id="21834at2"/>
<evidence type="ECO:0000313" key="3">
    <source>
        <dbReference type="Proteomes" id="UP000291269"/>
    </source>
</evidence>
<dbReference type="InterPro" id="IPR047589">
    <property type="entry name" value="DUF11_rpt"/>
</dbReference>
<dbReference type="AlphaFoldDB" id="A0A4Q2KGH0"/>
<dbReference type="PANTHER" id="PTHR34819:SF3">
    <property type="entry name" value="CELL SURFACE PROTEIN"/>
    <property type="match status" value="1"/>
</dbReference>
<sequence length="568" mass="58727">MPILQRYSNIKNGGIVLIGNTLGLSKAANANAPGTLGSIGAFVSLDTSLQVGAFPPGTTLDYTKNSSAASLNLPAGSSVLYAELIWGGLFRSSVNNISNLLDNAVTFTTPQGVNSIVPDTQTRQNFNITNDGQTVGFYVRSANVTSLVKTAMNGTYSAGSIPSLIEAIDSRTSETNHAGWTLAIVYENASLPLRDLTLWGGGTVVSPSSGSTDVTLTDFITPDALPIAGKLFISAQEGDAVLTGDRMLFGPDSASLTPVSGPNNPVGNFFASQINDSNGVLDTSGTFGTRNANAAAGTNSTACRQGWDITAVDVSSLLSAGMTTAAIRFTTDGDLYVANALALQIDSKGAQLIVQKSVDKTVAEVGEAIGYTLQITNTGSIRAETVTVQDLLPNEAELIAGSITIDGVPYGGALPVTFGPLNAGATAVVKFSVRVNSLPVSNPIFNIAQADYTFIPFPGNVVTSSSDSNYVAVYIVRIALDVVKSVDKAYAVAGETLTYTSVVTNHGNLPLTNVRFTDPIPAGTSFIAGSVTVNGVSFPAYNPSVGFPLPSLVPAQSAIVTFQVQINP</sequence>
<name>A0A4Q2KGH0_9FIRM</name>
<accession>A0A4Q2KGH0</accession>
<dbReference type="PANTHER" id="PTHR34819">
    <property type="entry name" value="LARGE CYSTEINE-RICH PERIPLASMIC PROTEIN OMCB"/>
    <property type="match status" value="1"/>
</dbReference>
<keyword evidence="3" id="KW-1185">Reference proteome</keyword>
<dbReference type="Proteomes" id="UP000291269">
    <property type="component" value="Unassembled WGS sequence"/>
</dbReference>
<dbReference type="Pfam" id="PF01345">
    <property type="entry name" value="DUF11"/>
    <property type="match status" value="2"/>
</dbReference>
<proteinExistence type="predicted"/>
<evidence type="ECO:0000313" key="2">
    <source>
        <dbReference type="EMBL" id="RXZ62263.1"/>
    </source>
</evidence>
<protein>
    <submittedName>
        <fullName evidence="2">DUF11 domain-containing protein</fullName>
    </submittedName>
</protein>
<feature type="domain" description="DUF11" evidence="1">
    <location>
        <begin position="352"/>
        <end position="449"/>
    </location>
</feature>
<dbReference type="InterPro" id="IPR001434">
    <property type="entry name" value="OmcB-like_DUF11"/>
</dbReference>
<reference evidence="2 3" key="1">
    <citation type="journal article" date="2019" name="Gut">
        <title>Antibiotics-induced monodominance of a novel gut bacterial order.</title>
        <authorList>
            <person name="Hildebrand F."/>
            <person name="Moitinho-Silva L."/>
            <person name="Blasche S."/>
            <person name="Jahn M.T."/>
            <person name="Gossmann T.I."/>
            <person name="Heuerta-Cepas J."/>
            <person name="Hercog R."/>
            <person name="Luetge M."/>
            <person name="Bahram M."/>
            <person name="Pryszlak A."/>
            <person name="Alves R.J."/>
            <person name="Waszak S.M."/>
            <person name="Zhu A."/>
            <person name="Ye L."/>
            <person name="Costea P.I."/>
            <person name="Aalvink S."/>
            <person name="Belzer C."/>
            <person name="Forslund S.K."/>
            <person name="Sunagawa S."/>
            <person name="Hentschel U."/>
            <person name="Merten C."/>
            <person name="Patil K.R."/>
            <person name="Benes V."/>
            <person name="Bork P."/>
        </authorList>
    </citation>
    <scope>NUCLEOTIDE SEQUENCE [LARGE SCALE GENOMIC DNA]</scope>
    <source>
        <strain evidence="2 3">HDS1380</strain>
    </source>
</reference>
<evidence type="ECO:0000259" key="1">
    <source>
        <dbReference type="Pfam" id="PF01345"/>
    </source>
</evidence>
<feature type="domain" description="DUF11" evidence="1">
    <location>
        <begin position="480"/>
        <end position="566"/>
    </location>
</feature>
<dbReference type="InterPro" id="IPR051172">
    <property type="entry name" value="Chlamydia_OmcB"/>
</dbReference>
<dbReference type="NCBIfam" id="TIGR01451">
    <property type="entry name" value="B_ant_repeat"/>
    <property type="match status" value="2"/>
</dbReference>
<dbReference type="Gene3D" id="2.60.40.740">
    <property type="match status" value="2"/>
</dbReference>